<name>A0A1I2A772_9BACL</name>
<protein>
    <submittedName>
        <fullName evidence="1">Uncharacterized protein</fullName>
    </submittedName>
</protein>
<proteinExistence type="predicted"/>
<dbReference type="RefSeq" id="WP_091186376.1">
    <property type="nucleotide sequence ID" value="NZ_FOMT01000003.1"/>
</dbReference>
<accession>A0A1I2A772</accession>
<gene>
    <name evidence="1" type="ORF">SAMN05216378_2976</name>
</gene>
<dbReference type="OrthoDB" id="2581291at2"/>
<evidence type="ECO:0000313" key="1">
    <source>
        <dbReference type="EMBL" id="SFE39408.1"/>
    </source>
</evidence>
<organism evidence="1 2">
    <name type="scientific">Paenibacillus catalpae</name>
    <dbReference type="NCBI Taxonomy" id="1045775"/>
    <lineage>
        <taxon>Bacteria</taxon>
        <taxon>Bacillati</taxon>
        <taxon>Bacillota</taxon>
        <taxon>Bacilli</taxon>
        <taxon>Bacillales</taxon>
        <taxon>Paenibacillaceae</taxon>
        <taxon>Paenibacillus</taxon>
    </lineage>
</organism>
<dbReference type="EMBL" id="FOMT01000003">
    <property type="protein sequence ID" value="SFE39408.1"/>
    <property type="molecule type" value="Genomic_DNA"/>
</dbReference>
<sequence length="221" mass="24901">MPISPLSPAKRTERLFVVSPIRPYGSNTFREEEPTRLPPGSALFDSFDWGATYRRAAETAASWLQHSRQAQLTFRLSAKQIKHNPSPAVIEEELQRIVSAVNGLHVLFKEDESLLKPQLWHGIEQAMAHPAASQLGLIGECGTWQLHLPDSARTEISIQQLTGPKGWITCLHKALEDPLSVSALDLLRKDIPLLQPYSCYYNSMTTYWPFPTSGMLLNRRL</sequence>
<reference evidence="2" key="1">
    <citation type="submission" date="2016-10" db="EMBL/GenBank/DDBJ databases">
        <authorList>
            <person name="Varghese N."/>
            <person name="Submissions S."/>
        </authorList>
    </citation>
    <scope>NUCLEOTIDE SEQUENCE [LARGE SCALE GENOMIC DNA]</scope>
    <source>
        <strain evidence="2">CGMCC 1.10784</strain>
    </source>
</reference>
<keyword evidence="2" id="KW-1185">Reference proteome</keyword>
<dbReference type="AlphaFoldDB" id="A0A1I2A772"/>
<evidence type="ECO:0000313" key="2">
    <source>
        <dbReference type="Proteomes" id="UP000198855"/>
    </source>
</evidence>
<dbReference type="STRING" id="1045775.SAMN05216378_2976"/>
<dbReference type="Proteomes" id="UP000198855">
    <property type="component" value="Unassembled WGS sequence"/>
</dbReference>